<evidence type="ECO:0000256" key="1">
    <source>
        <dbReference type="SAM" id="MobiDB-lite"/>
    </source>
</evidence>
<feature type="compositionally biased region" description="Polar residues" evidence="1">
    <location>
        <begin position="154"/>
        <end position="168"/>
    </location>
</feature>
<evidence type="ECO:0000313" key="3">
    <source>
        <dbReference type="Proteomes" id="UP001341840"/>
    </source>
</evidence>
<sequence length="168" mass="17737">MYGSFAIQADEDLQVLFHCRRQFPEVRTTELFLEMLAPLASSGGSVPGQHSANVAGPSRRAIQAELEAQLVASPTFGIYNEAEADPGVVEALRADDSDDEPPFIEGDSDDDRGLVPNQPGGASSSGTHQYPPHLSTLNLDVLSGPGRVQGEPGSDTQGSQGSNNQAEF</sequence>
<keyword evidence="3" id="KW-1185">Reference proteome</keyword>
<organism evidence="2 3">
    <name type="scientific">Stylosanthes scabra</name>
    <dbReference type="NCBI Taxonomy" id="79078"/>
    <lineage>
        <taxon>Eukaryota</taxon>
        <taxon>Viridiplantae</taxon>
        <taxon>Streptophyta</taxon>
        <taxon>Embryophyta</taxon>
        <taxon>Tracheophyta</taxon>
        <taxon>Spermatophyta</taxon>
        <taxon>Magnoliopsida</taxon>
        <taxon>eudicotyledons</taxon>
        <taxon>Gunneridae</taxon>
        <taxon>Pentapetalae</taxon>
        <taxon>rosids</taxon>
        <taxon>fabids</taxon>
        <taxon>Fabales</taxon>
        <taxon>Fabaceae</taxon>
        <taxon>Papilionoideae</taxon>
        <taxon>50 kb inversion clade</taxon>
        <taxon>dalbergioids sensu lato</taxon>
        <taxon>Dalbergieae</taxon>
        <taxon>Pterocarpus clade</taxon>
        <taxon>Stylosanthes</taxon>
    </lineage>
</organism>
<accession>A0ABU6YF97</accession>
<gene>
    <name evidence="2" type="ORF">PIB30_046585</name>
</gene>
<name>A0ABU6YF97_9FABA</name>
<feature type="region of interest" description="Disordered" evidence="1">
    <location>
        <begin position="87"/>
        <end position="168"/>
    </location>
</feature>
<dbReference type="Proteomes" id="UP001341840">
    <property type="component" value="Unassembled WGS sequence"/>
</dbReference>
<comment type="caution">
    <text evidence="2">The sequence shown here is derived from an EMBL/GenBank/DDBJ whole genome shotgun (WGS) entry which is preliminary data.</text>
</comment>
<feature type="compositionally biased region" description="Acidic residues" evidence="1">
    <location>
        <begin position="96"/>
        <end position="110"/>
    </location>
</feature>
<reference evidence="2 3" key="1">
    <citation type="journal article" date="2023" name="Plants (Basel)">
        <title>Bridging the Gap: Combining Genomics and Transcriptomics Approaches to Understand Stylosanthes scabra, an Orphan Legume from the Brazilian Caatinga.</title>
        <authorList>
            <person name="Ferreira-Neto J.R.C."/>
            <person name="da Silva M.D."/>
            <person name="Binneck E."/>
            <person name="de Melo N.F."/>
            <person name="da Silva R.H."/>
            <person name="de Melo A.L.T.M."/>
            <person name="Pandolfi V."/>
            <person name="Bustamante F.O."/>
            <person name="Brasileiro-Vidal A.C."/>
            <person name="Benko-Iseppon A.M."/>
        </authorList>
    </citation>
    <scope>NUCLEOTIDE SEQUENCE [LARGE SCALE GENOMIC DNA]</scope>
    <source>
        <tissue evidence="2">Leaves</tissue>
    </source>
</reference>
<dbReference type="EMBL" id="JASCZI010241947">
    <property type="protein sequence ID" value="MED6208581.1"/>
    <property type="molecule type" value="Genomic_DNA"/>
</dbReference>
<proteinExistence type="predicted"/>
<evidence type="ECO:0000313" key="2">
    <source>
        <dbReference type="EMBL" id="MED6208581.1"/>
    </source>
</evidence>
<protein>
    <submittedName>
        <fullName evidence="2">Uncharacterized protein</fullName>
    </submittedName>
</protein>